<gene>
    <name evidence="2" type="ordered locus">Sinac_4465</name>
</gene>
<feature type="compositionally biased region" description="Polar residues" evidence="1">
    <location>
        <begin position="149"/>
        <end position="169"/>
    </location>
</feature>
<feature type="compositionally biased region" description="Basic residues" evidence="1">
    <location>
        <begin position="206"/>
        <end position="216"/>
    </location>
</feature>
<sequence>MKELLQLSSGDILGSSGEVSRVLLKELLELLHGHSGYWTSSGGIATIGAMAKDNGLKIYFRTTPKLRGFYNRLTGALRATDTLASKPGYTSNDAIINALLLWAADRDPDDLARELDPHIRHFEGIWDEVLAAQATSEPPEPPAEPNPPVQGTASVGSTGDPQWVTGSIRQRTDGDNAKITRKNRQAREEARSKPKEEPGESEPAKRKAGRKGKSSP</sequence>
<dbReference type="Proteomes" id="UP000010798">
    <property type="component" value="Chromosome"/>
</dbReference>
<reference evidence="2 3" key="1">
    <citation type="submission" date="2012-02" db="EMBL/GenBank/DDBJ databases">
        <title>Complete sequence of chromosome of Singulisphaera acidiphila DSM 18658.</title>
        <authorList>
            <consortium name="US DOE Joint Genome Institute (JGI-PGF)"/>
            <person name="Lucas S."/>
            <person name="Copeland A."/>
            <person name="Lapidus A."/>
            <person name="Glavina del Rio T."/>
            <person name="Dalin E."/>
            <person name="Tice H."/>
            <person name="Bruce D."/>
            <person name="Goodwin L."/>
            <person name="Pitluck S."/>
            <person name="Peters L."/>
            <person name="Ovchinnikova G."/>
            <person name="Chertkov O."/>
            <person name="Kyrpides N."/>
            <person name="Mavromatis K."/>
            <person name="Ivanova N."/>
            <person name="Brettin T."/>
            <person name="Detter J.C."/>
            <person name="Han C."/>
            <person name="Larimer F."/>
            <person name="Land M."/>
            <person name="Hauser L."/>
            <person name="Markowitz V."/>
            <person name="Cheng J.-F."/>
            <person name="Hugenholtz P."/>
            <person name="Woyke T."/>
            <person name="Wu D."/>
            <person name="Tindall B."/>
            <person name="Pomrenke H."/>
            <person name="Brambilla E."/>
            <person name="Klenk H.-P."/>
            <person name="Eisen J.A."/>
        </authorList>
    </citation>
    <scope>NUCLEOTIDE SEQUENCE [LARGE SCALE GENOMIC DNA]</scope>
    <source>
        <strain evidence="3">ATCC BAA-1392 / DSM 18658 / VKM B-2454 / MOB10</strain>
    </source>
</reference>
<proteinExistence type="predicted"/>
<dbReference type="HOGENOM" id="CLU_1276898_0_0_0"/>
<feature type="compositionally biased region" description="Pro residues" evidence="1">
    <location>
        <begin position="138"/>
        <end position="148"/>
    </location>
</feature>
<dbReference type="AlphaFoldDB" id="L0DH00"/>
<evidence type="ECO:0000313" key="2">
    <source>
        <dbReference type="EMBL" id="AGA28654.1"/>
    </source>
</evidence>
<dbReference type="EMBL" id="CP003364">
    <property type="protein sequence ID" value="AGA28654.1"/>
    <property type="molecule type" value="Genomic_DNA"/>
</dbReference>
<protein>
    <submittedName>
        <fullName evidence="2">Uncharacterized protein</fullName>
    </submittedName>
</protein>
<dbReference type="STRING" id="886293.Sinac_4465"/>
<keyword evidence="3" id="KW-1185">Reference proteome</keyword>
<feature type="compositionally biased region" description="Basic and acidic residues" evidence="1">
    <location>
        <begin position="185"/>
        <end position="205"/>
    </location>
</feature>
<evidence type="ECO:0000313" key="3">
    <source>
        <dbReference type="Proteomes" id="UP000010798"/>
    </source>
</evidence>
<accession>L0DH00</accession>
<organism evidence="2 3">
    <name type="scientific">Singulisphaera acidiphila (strain ATCC BAA-1392 / DSM 18658 / VKM B-2454 / MOB10)</name>
    <dbReference type="NCBI Taxonomy" id="886293"/>
    <lineage>
        <taxon>Bacteria</taxon>
        <taxon>Pseudomonadati</taxon>
        <taxon>Planctomycetota</taxon>
        <taxon>Planctomycetia</taxon>
        <taxon>Isosphaerales</taxon>
        <taxon>Isosphaeraceae</taxon>
        <taxon>Singulisphaera</taxon>
    </lineage>
</organism>
<evidence type="ECO:0000256" key="1">
    <source>
        <dbReference type="SAM" id="MobiDB-lite"/>
    </source>
</evidence>
<name>L0DH00_SINAD</name>
<dbReference type="KEGG" id="saci:Sinac_4465"/>
<feature type="region of interest" description="Disordered" evidence="1">
    <location>
        <begin position="134"/>
        <end position="216"/>
    </location>
</feature>